<evidence type="ECO:0000313" key="3">
    <source>
        <dbReference type="Proteomes" id="UP000306758"/>
    </source>
</evidence>
<name>A0A4S2PXH0_9PAST</name>
<organism evidence="2 3">
    <name type="scientific">Rodentibacter pneumotropicus</name>
    <dbReference type="NCBI Taxonomy" id="758"/>
    <lineage>
        <taxon>Bacteria</taxon>
        <taxon>Pseudomonadati</taxon>
        <taxon>Pseudomonadota</taxon>
        <taxon>Gammaproteobacteria</taxon>
        <taxon>Pasteurellales</taxon>
        <taxon>Pasteurellaceae</taxon>
        <taxon>Rodentibacter</taxon>
    </lineage>
</organism>
<dbReference type="AlphaFoldDB" id="A0A4S2PXH0"/>
<dbReference type="GO" id="GO:0005886">
    <property type="term" value="C:plasma membrane"/>
    <property type="evidence" value="ECO:0007669"/>
    <property type="project" value="UniProtKB-SubCell"/>
</dbReference>
<accession>A0A4S2PXH0</accession>
<feature type="domain" description="Sulfatase N-terminal" evidence="1">
    <location>
        <begin position="5"/>
        <end position="137"/>
    </location>
</feature>
<protein>
    <recommendedName>
        <fullName evidence="1">Sulfatase N-terminal domain-containing protein</fullName>
    </recommendedName>
</protein>
<dbReference type="EMBL" id="QXNI01000047">
    <property type="protein sequence ID" value="THA08315.1"/>
    <property type="molecule type" value="Genomic_DNA"/>
</dbReference>
<reference evidence="2 3" key="1">
    <citation type="journal article" date="2019" name="Vet. Microbiol.">
        <title>Development of multi locus sequence typing (MLST) of Rodentibacter pneumotropicus.</title>
        <authorList>
            <person name="Adhikary S."/>
            <person name="Bisgaard M."/>
            <person name="Boot R."/>
            <person name="Benga L."/>
            <person name="Nicklas W."/>
            <person name="Christensen H."/>
        </authorList>
    </citation>
    <scope>NUCLEOTIDE SEQUENCE [LARGE SCALE GENOMIC DNA]</scope>
    <source>
        <strain evidence="2 3">Ac84</strain>
    </source>
</reference>
<proteinExistence type="predicted"/>
<evidence type="ECO:0000313" key="2">
    <source>
        <dbReference type="EMBL" id="THA08315.1"/>
    </source>
</evidence>
<dbReference type="InterPro" id="IPR000917">
    <property type="entry name" value="Sulfatase_N"/>
</dbReference>
<dbReference type="InterPro" id="IPR040423">
    <property type="entry name" value="PEA_transferase"/>
</dbReference>
<sequence>MEIKFKEIIAKDYNGKRFIVLHTLGSNPHACDRVKYYNHIFKTQEIDKKYPYINCYISSVFNILNESYIFKKCSFSLIYSSNHGLGHKEVDGKLVLNNNPDVAKGNAYFTVPLLKISSDNKERNIYHFFKSGLNFTDDIAH</sequence>
<evidence type="ECO:0000259" key="1">
    <source>
        <dbReference type="Pfam" id="PF00884"/>
    </source>
</evidence>
<dbReference type="GO" id="GO:0016776">
    <property type="term" value="F:phosphotransferase activity, phosphate group as acceptor"/>
    <property type="evidence" value="ECO:0007669"/>
    <property type="project" value="TreeGrafter"/>
</dbReference>
<dbReference type="PANTHER" id="PTHR30443:SF4">
    <property type="entry name" value="PHOSPHOETHANOLAMINE TRANSFERASE OPGE-RELATED"/>
    <property type="match status" value="1"/>
</dbReference>
<gene>
    <name evidence="2" type="ORF">D3M78_08000</name>
</gene>
<dbReference type="PANTHER" id="PTHR30443">
    <property type="entry name" value="INNER MEMBRANE PROTEIN"/>
    <property type="match status" value="1"/>
</dbReference>
<comment type="caution">
    <text evidence="2">The sequence shown here is derived from an EMBL/GenBank/DDBJ whole genome shotgun (WGS) entry which is preliminary data.</text>
</comment>
<dbReference type="Pfam" id="PF00884">
    <property type="entry name" value="Sulfatase"/>
    <property type="match status" value="1"/>
</dbReference>
<dbReference type="GO" id="GO:0009244">
    <property type="term" value="P:lipopolysaccharide core region biosynthetic process"/>
    <property type="evidence" value="ECO:0007669"/>
    <property type="project" value="TreeGrafter"/>
</dbReference>
<dbReference type="Proteomes" id="UP000306758">
    <property type="component" value="Unassembled WGS sequence"/>
</dbReference>
<dbReference type="RefSeq" id="WP_136123776.1">
    <property type="nucleotide sequence ID" value="NZ_QXNI01000047.1"/>
</dbReference>